<dbReference type="eggNOG" id="ENOG502Z9AP">
    <property type="taxonomic scope" value="Bacteria"/>
</dbReference>
<comment type="caution">
    <text evidence="1">The sequence shown here is derived from an EMBL/GenBank/DDBJ whole genome shotgun (WGS) entry which is preliminary data.</text>
</comment>
<reference evidence="1 2" key="1">
    <citation type="submission" date="2014-01" db="EMBL/GenBank/DDBJ databases">
        <title>Marinomonas ushuaiensis DSM 15871 Genome Sequencing.</title>
        <authorList>
            <person name="Lai Q."/>
            <person name="Shao Z.S."/>
        </authorList>
    </citation>
    <scope>NUCLEOTIDE SEQUENCE [LARGE SCALE GENOMIC DNA]</scope>
    <source>
        <strain evidence="1 2">DSM 15871</strain>
    </source>
</reference>
<dbReference type="AlphaFoldDB" id="X7E656"/>
<dbReference type="EMBL" id="JAMB01000004">
    <property type="protein sequence ID" value="ETX11402.1"/>
    <property type="molecule type" value="Genomic_DNA"/>
</dbReference>
<keyword evidence="2" id="KW-1185">Reference proteome</keyword>
<evidence type="ECO:0000313" key="1">
    <source>
        <dbReference type="EMBL" id="ETX11402.1"/>
    </source>
</evidence>
<accession>X7E656</accession>
<protein>
    <submittedName>
        <fullName evidence="1">Uncharacterized protein</fullName>
    </submittedName>
</protein>
<name>X7E656_9GAMM</name>
<gene>
    <name evidence="1" type="ORF">MUS1_10955</name>
</gene>
<proteinExistence type="predicted"/>
<organism evidence="1 2">
    <name type="scientific">Marinomonas ushuaiensis DSM 15871</name>
    <dbReference type="NCBI Taxonomy" id="1122207"/>
    <lineage>
        <taxon>Bacteria</taxon>
        <taxon>Pseudomonadati</taxon>
        <taxon>Pseudomonadota</taxon>
        <taxon>Gammaproteobacteria</taxon>
        <taxon>Oceanospirillales</taxon>
        <taxon>Oceanospirillaceae</taxon>
        <taxon>Marinomonas</taxon>
    </lineage>
</organism>
<dbReference type="Proteomes" id="UP000054058">
    <property type="component" value="Unassembled WGS sequence"/>
</dbReference>
<sequence>MLINIIKKIEAENRMNTNKSPQDTGSYVALGEYCLISAPTVNLPSGQSCVPQHFYGYNHSLESVESILHHISFSNHYPIFCAEDEQGLFIQVGIIGRENYQRNNPARAQKIVYGRKWRVEPNLPTSEIIQTVFLALKKAREHEIRELVTLVSLDGNKVSTPFNSHHDLPLMAECRSLFQRPQKEHTLTIESVQTILDSLRFDQTKIQCMDLVHRRNGNVLVDVMFNIGNKEQDRNIEFSELHGIECTLVLQSSSANELLYALMDTLIQLSDRYVEKHFTFNGFNRFSREHDLRNIGEFSINTRFINANTLNEEGKRLISEHNCSVDESRAPNIKLDQQKIRLAESFKNIELLEGFLPKGF</sequence>
<dbReference type="PATRIC" id="fig|1122207.3.peg.1321"/>
<evidence type="ECO:0000313" key="2">
    <source>
        <dbReference type="Proteomes" id="UP000054058"/>
    </source>
</evidence>